<dbReference type="PANTHER" id="PTHR23026:SF90">
    <property type="entry name" value="IODOTYROSINE DEIODINASE 1"/>
    <property type="match status" value="1"/>
</dbReference>
<evidence type="ECO:0000256" key="2">
    <source>
        <dbReference type="ARBA" id="ARBA00022643"/>
    </source>
</evidence>
<dbReference type="SUPFAM" id="SSF55469">
    <property type="entry name" value="FMN-dependent nitroreductase-like"/>
    <property type="match status" value="1"/>
</dbReference>
<dbReference type="Gene3D" id="3.40.109.10">
    <property type="entry name" value="NADH Oxidase"/>
    <property type="match status" value="1"/>
</dbReference>
<comment type="caution">
    <text evidence="5">The sequence shown here is derived from an EMBL/GenBank/DDBJ whole genome shotgun (WGS) entry which is preliminary data.</text>
</comment>
<proteinExistence type="predicted"/>
<evidence type="ECO:0000256" key="3">
    <source>
        <dbReference type="ARBA" id="ARBA00023002"/>
    </source>
</evidence>
<name>A0ABS9YYL2_9MYCO</name>
<dbReference type="InterPro" id="IPR029479">
    <property type="entry name" value="Nitroreductase"/>
</dbReference>
<dbReference type="Pfam" id="PF00881">
    <property type="entry name" value="Nitroreductase"/>
    <property type="match status" value="1"/>
</dbReference>
<evidence type="ECO:0000313" key="6">
    <source>
        <dbReference type="Proteomes" id="UP001139068"/>
    </source>
</evidence>
<keyword evidence="2" id="KW-0288">FMN</keyword>
<dbReference type="NCBIfam" id="TIGR02476">
    <property type="entry name" value="BluB"/>
    <property type="match status" value="1"/>
</dbReference>
<organism evidence="5 6">
    <name type="scientific">Candidatus Mycolicibacterium alkanivorans</name>
    <dbReference type="NCBI Taxonomy" id="2954114"/>
    <lineage>
        <taxon>Bacteria</taxon>
        <taxon>Bacillati</taxon>
        <taxon>Actinomycetota</taxon>
        <taxon>Actinomycetes</taxon>
        <taxon>Mycobacteriales</taxon>
        <taxon>Mycobacteriaceae</taxon>
        <taxon>Mycolicibacterium</taxon>
    </lineage>
</organism>
<dbReference type="EC" id="1.13.11.79" evidence="5"/>
<dbReference type="RefSeq" id="WP_243072096.1">
    <property type="nucleotide sequence ID" value="NZ_JAIVFL010000001.1"/>
</dbReference>
<keyword evidence="6" id="KW-1185">Reference proteome</keyword>
<gene>
    <name evidence="5" type="primary">bluB</name>
    <name evidence="5" type="ORF">K9U37_13445</name>
</gene>
<dbReference type="InterPro" id="IPR012825">
    <property type="entry name" value="BluB"/>
</dbReference>
<sequence>MTTPMRTAVPPSALRNLYDVIYRRRDTRREFSGDPVTADVLDRVLSAAHAAPSVGMSQPWDFILVRSPGTLAAFRDHVAAERDIFATSLNSERAETFSRIKIEGISESGLGIVVGYDPTRGGPQVLGRHAIADAGLYSVICAIQNLWLAATAEGLGVGWVSFYREEFLRSLVAMPPHVRPVAWLCVGQVAGLPDVPDLEHHGWRGRCPLQAVVHEERYTAR</sequence>
<keyword evidence="1" id="KW-0285">Flavoprotein</keyword>
<evidence type="ECO:0000256" key="1">
    <source>
        <dbReference type="ARBA" id="ARBA00022630"/>
    </source>
</evidence>
<dbReference type="GO" id="GO:0102919">
    <property type="term" value="F:5,6-dimethylbenzimidazole synthase activity"/>
    <property type="evidence" value="ECO:0007669"/>
    <property type="project" value="UniProtKB-EC"/>
</dbReference>
<keyword evidence="3 5" id="KW-0560">Oxidoreductase</keyword>
<protein>
    <submittedName>
        <fullName evidence="5">5,6-dimethylbenzimidazole synthase</fullName>
        <ecNumber evidence="5">1.13.11.79</ecNumber>
    </submittedName>
</protein>
<feature type="domain" description="Nitroreductase" evidence="4">
    <location>
        <begin position="22"/>
        <end position="187"/>
    </location>
</feature>
<dbReference type="EMBL" id="JAIVFL010000001">
    <property type="protein sequence ID" value="MCI4675828.1"/>
    <property type="molecule type" value="Genomic_DNA"/>
</dbReference>
<dbReference type="Proteomes" id="UP001139068">
    <property type="component" value="Unassembled WGS sequence"/>
</dbReference>
<accession>A0ABS9YYL2</accession>
<reference evidence="5" key="1">
    <citation type="journal article" date="2022" name="ISME J.">
        <title>Identification of active gaseous-alkane degraders at natural gas seeps.</title>
        <authorList>
            <person name="Farhan Ul Haque M."/>
            <person name="Hernandez M."/>
            <person name="Crombie A.T."/>
            <person name="Murrell J.C."/>
        </authorList>
    </citation>
    <scope>NUCLEOTIDE SEQUENCE</scope>
    <source>
        <strain evidence="5">ANDR5</strain>
    </source>
</reference>
<evidence type="ECO:0000259" key="4">
    <source>
        <dbReference type="Pfam" id="PF00881"/>
    </source>
</evidence>
<evidence type="ECO:0000313" key="5">
    <source>
        <dbReference type="EMBL" id="MCI4675828.1"/>
    </source>
</evidence>
<dbReference type="PANTHER" id="PTHR23026">
    <property type="entry name" value="NADPH NITROREDUCTASE"/>
    <property type="match status" value="1"/>
</dbReference>
<dbReference type="InterPro" id="IPR050627">
    <property type="entry name" value="Nitroreductase/BluB"/>
</dbReference>
<dbReference type="InterPro" id="IPR000415">
    <property type="entry name" value="Nitroreductase-like"/>
</dbReference>